<keyword evidence="6 8" id="KW-0788">Thiol protease</keyword>
<evidence type="ECO:0000256" key="7">
    <source>
        <dbReference type="PROSITE-ProRule" id="PRU01393"/>
    </source>
</evidence>
<dbReference type="GeneID" id="19110391"/>
<dbReference type="Proteomes" id="UP000011761">
    <property type="component" value="Unassembled WGS sequence"/>
</dbReference>
<gene>
    <name evidence="10" type="ORF">BAUCODRAFT_262330</name>
</gene>
<evidence type="ECO:0000256" key="3">
    <source>
        <dbReference type="ARBA" id="ARBA00022670"/>
    </source>
</evidence>
<organism evidence="10 11">
    <name type="scientific">Baudoinia panamericana (strain UAMH 10762)</name>
    <name type="common">Angels' share fungus</name>
    <name type="synonym">Baudoinia compniacensis (strain UAMH 10762)</name>
    <dbReference type="NCBI Taxonomy" id="717646"/>
    <lineage>
        <taxon>Eukaryota</taxon>
        <taxon>Fungi</taxon>
        <taxon>Dikarya</taxon>
        <taxon>Ascomycota</taxon>
        <taxon>Pezizomycotina</taxon>
        <taxon>Dothideomycetes</taxon>
        <taxon>Dothideomycetidae</taxon>
        <taxon>Mycosphaerellales</taxon>
        <taxon>Teratosphaeriaceae</taxon>
        <taxon>Baudoinia</taxon>
    </lineage>
</organism>
<dbReference type="STRING" id="717646.M2M8R8"/>
<dbReference type="InterPro" id="IPR038765">
    <property type="entry name" value="Papain-like_cys_pep_sf"/>
</dbReference>
<dbReference type="HOGENOM" id="CLU_054406_0_2_1"/>
<evidence type="ECO:0000256" key="4">
    <source>
        <dbReference type="ARBA" id="ARBA00022786"/>
    </source>
</evidence>
<evidence type="ECO:0000259" key="9">
    <source>
        <dbReference type="PROSITE" id="PS52048"/>
    </source>
</evidence>
<evidence type="ECO:0000313" key="11">
    <source>
        <dbReference type="Proteomes" id="UP000011761"/>
    </source>
</evidence>
<dbReference type="OrthoDB" id="427186at2759"/>
<dbReference type="Gene3D" id="3.40.532.10">
    <property type="entry name" value="Peptidase C12, ubiquitin carboxyl-terminal hydrolase"/>
    <property type="match status" value="1"/>
</dbReference>
<evidence type="ECO:0000256" key="8">
    <source>
        <dbReference type="RuleBase" id="RU361215"/>
    </source>
</evidence>
<dbReference type="CDD" id="cd09616">
    <property type="entry name" value="Peptidase_C12_UCH_L1_L3"/>
    <property type="match status" value="1"/>
</dbReference>
<keyword evidence="11" id="KW-1185">Reference proteome</keyword>
<dbReference type="GO" id="GO:0004843">
    <property type="term" value="F:cysteine-type deubiquitinase activity"/>
    <property type="evidence" value="ECO:0007669"/>
    <property type="project" value="UniProtKB-EC"/>
</dbReference>
<dbReference type="OMA" id="CISNGEA"/>
<comment type="similarity">
    <text evidence="2 7 8">Belongs to the peptidase C12 family.</text>
</comment>
<dbReference type="eggNOG" id="KOG1415">
    <property type="taxonomic scope" value="Eukaryota"/>
</dbReference>
<evidence type="ECO:0000256" key="2">
    <source>
        <dbReference type="ARBA" id="ARBA00009326"/>
    </source>
</evidence>
<dbReference type="Pfam" id="PF01088">
    <property type="entry name" value="Peptidase_C12"/>
    <property type="match status" value="1"/>
</dbReference>
<dbReference type="AlphaFoldDB" id="M2M8R8"/>
<evidence type="ECO:0000256" key="5">
    <source>
        <dbReference type="ARBA" id="ARBA00022801"/>
    </source>
</evidence>
<keyword evidence="5 8" id="KW-0378">Hydrolase</keyword>
<keyword evidence="4 8" id="KW-0833">Ubl conjugation pathway</keyword>
<dbReference type="PANTHER" id="PTHR10589">
    <property type="entry name" value="UBIQUITIN CARBOXYL-TERMINAL HYDROLASE"/>
    <property type="match status" value="1"/>
</dbReference>
<dbReference type="PANTHER" id="PTHR10589:SF17">
    <property type="entry name" value="UBIQUITIN CARBOXYL-TERMINAL HYDROLASE"/>
    <property type="match status" value="1"/>
</dbReference>
<name>M2M8R8_BAUPA</name>
<dbReference type="SUPFAM" id="SSF54001">
    <property type="entry name" value="Cysteine proteinases"/>
    <property type="match status" value="1"/>
</dbReference>
<comment type="catalytic activity">
    <reaction evidence="1 8">
        <text>Thiol-dependent hydrolysis of ester, thioester, amide, peptide and isopeptide bonds formed by the C-terminal Gly of ubiquitin (a 76-residue protein attached to proteins as an intracellular targeting signal).</text>
        <dbReference type="EC" id="3.4.19.12"/>
    </reaction>
</comment>
<evidence type="ECO:0000256" key="6">
    <source>
        <dbReference type="ARBA" id="ARBA00022807"/>
    </source>
</evidence>
<dbReference type="RefSeq" id="XP_007680122.1">
    <property type="nucleotide sequence ID" value="XM_007681932.1"/>
</dbReference>
<dbReference type="KEGG" id="bcom:BAUCODRAFT_262330"/>
<dbReference type="PROSITE" id="PS52048">
    <property type="entry name" value="UCH_DOMAIN"/>
    <property type="match status" value="1"/>
</dbReference>
<feature type="domain" description="UCH catalytic" evidence="9">
    <location>
        <begin position="17"/>
        <end position="247"/>
    </location>
</feature>
<dbReference type="GO" id="GO:0006511">
    <property type="term" value="P:ubiquitin-dependent protein catabolic process"/>
    <property type="evidence" value="ECO:0007669"/>
    <property type="project" value="UniProtKB-UniRule"/>
</dbReference>
<comment type="caution">
    <text evidence="7">Lacks conserved residue(s) required for the propagation of feature annotation.</text>
</comment>
<dbReference type="GO" id="GO:0016579">
    <property type="term" value="P:protein deubiquitination"/>
    <property type="evidence" value="ECO:0007669"/>
    <property type="project" value="TreeGrafter"/>
</dbReference>
<proteinExistence type="inferred from homology"/>
<accession>M2M8R8</accession>
<dbReference type="InterPro" id="IPR001578">
    <property type="entry name" value="Peptidase_C12_UCH"/>
</dbReference>
<dbReference type="EMBL" id="KB445561">
    <property type="protein sequence ID" value="EMC92801.1"/>
    <property type="molecule type" value="Genomic_DNA"/>
</dbReference>
<dbReference type="InterPro" id="IPR036959">
    <property type="entry name" value="Peptidase_C12_UCH_sf"/>
</dbReference>
<sequence length="251" mass="27704">MSRNERGVYIDPNGKKTFVPLENNPEVFTELVHKLGVSPELGFYDVYSIDDQDLLALIPRPAHALIFISPADVYHRVRAMESGTKELTYEGCGDREPVIWFKQTIGHACGLIALLHSVSNGPAKRFIQSKSLLDELLTEAVPLKPLPRADVLYRSDDLEKAHMSVAFKGDSVAPLAAEPNGYHFISFVKGKDGHQYELEGAWSGPIDRGALDEDEDVLSPKALQAGIRRFVEAAEGNVEFSIVALATRPSY</sequence>
<dbReference type="PRINTS" id="PR00707">
    <property type="entry name" value="UBCTHYDRLASE"/>
</dbReference>
<protein>
    <recommendedName>
        <fullName evidence="8">Ubiquitin carboxyl-terminal hydrolase</fullName>
        <ecNumber evidence="8">3.4.19.12</ecNumber>
    </recommendedName>
</protein>
<evidence type="ECO:0000313" key="10">
    <source>
        <dbReference type="EMBL" id="EMC92801.1"/>
    </source>
</evidence>
<dbReference type="GO" id="GO:0005737">
    <property type="term" value="C:cytoplasm"/>
    <property type="evidence" value="ECO:0007669"/>
    <property type="project" value="TreeGrafter"/>
</dbReference>
<evidence type="ECO:0000256" key="1">
    <source>
        <dbReference type="ARBA" id="ARBA00000707"/>
    </source>
</evidence>
<keyword evidence="3 8" id="KW-0645">Protease</keyword>
<dbReference type="EC" id="3.4.19.12" evidence="8"/>
<reference evidence="10 11" key="1">
    <citation type="journal article" date="2012" name="PLoS Pathog.">
        <title>Diverse lifestyles and strategies of plant pathogenesis encoded in the genomes of eighteen Dothideomycetes fungi.</title>
        <authorList>
            <person name="Ohm R.A."/>
            <person name="Feau N."/>
            <person name="Henrissat B."/>
            <person name="Schoch C.L."/>
            <person name="Horwitz B.A."/>
            <person name="Barry K.W."/>
            <person name="Condon B.J."/>
            <person name="Copeland A.C."/>
            <person name="Dhillon B."/>
            <person name="Glaser F."/>
            <person name="Hesse C.N."/>
            <person name="Kosti I."/>
            <person name="LaButti K."/>
            <person name="Lindquist E.A."/>
            <person name="Lucas S."/>
            <person name="Salamov A.A."/>
            <person name="Bradshaw R.E."/>
            <person name="Ciuffetti L."/>
            <person name="Hamelin R.C."/>
            <person name="Kema G.H.J."/>
            <person name="Lawrence C."/>
            <person name="Scott J.A."/>
            <person name="Spatafora J.W."/>
            <person name="Turgeon B.G."/>
            <person name="de Wit P.J.G.M."/>
            <person name="Zhong S."/>
            <person name="Goodwin S.B."/>
            <person name="Grigoriev I.V."/>
        </authorList>
    </citation>
    <scope>NUCLEOTIDE SEQUENCE [LARGE SCALE GENOMIC DNA]</scope>
    <source>
        <strain evidence="10 11">UAMH 10762</strain>
    </source>
</reference>